<keyword evidence="10" id="KW-1185">Reference proteome</keyword>
<evidence type="ECO:0000256" key="7">
    <source>
        <dbReference type="ARBA" id="ARBA00047960"/>
    </source>
</evidence>
<dbReference type="SFLD" id="SFLDS00019">
    <property type="entry name" value="Glutathione_Transferase_(cytos"/>
    <property type="match status" value="1"/>
</dbReference>
<evidence type="ECO:0000259" key="9">
    <source>
        <dbReference type="PROSITE" id="PS50405"/>
    </source>
</evidence>
<dbReference type="CDD" id="cd03075">
    <property type="entry name" value="GST_N_Mu"/>
    <property type="match status" value="1"/>
</dbReference>
<dbReference type="GeneID" id="106162241"/>
<dbReference type="InterPro" id="IPR050213">
    <property type="entry name" value="GST_superfamily"/>
</dbReference>
<evidence type="ECO:0000256" key="3">
    <source>
        <dbReference type="ARBA" id="ARBA00005861"/>
    </source>
</evidence>
<dbReference type="EC" id="2.5.1.18" evidence="5"/>
<protein>
    <recommendedName>
        <fullName evidence="5">glutathione transferase</fullName>
        <ecNumber evidence="5">2.5.1.18</ecNumber>
    </recommendedName>
</protein>
<dbReference type="PROSITE" id="PS50405">
    <property type="entry name" value="GST_CTER"/>
    <property type="match status" value="1"/>
</dbReference>
<dbReference type="SUPFAM" id="SSF47616">
    <property type="entry name" value="GST C-terminal domain-like"/>
    <property type="match status" value="1"/>
</dbReference>
<dbReference type="GO" id="GO:0042802">
    <property type="term" value="F:identical protein binding"/>
    <property type="evidence" value="ECO:0007669"/>
    <property type="project" value="UniProtKB-ARBA"/>
</dbReference>
<evidence type="ECO:0000256" key="6">
    <source>
        <dbReference type="ARBA" id="ARBA00022679"/>
    </source>
</evidence>
<dbReference type="PROSITE" id="PS50404">
    <property type="entry name" value="GST_NTER"/>
    <property type="match status" value="1"/>
</dbReference>
<dbReference type="InterPro" id="IPR010987">
    <property type="entry name" value="Glutathione-S-Trfase_C-like"/>
</dbReference>
<dbReference type="InterPro" id="IPR003081">
    <property type="entry name" value="GST_mu"/>
</dbReference>
<comment type="function">
    <text evidence="2">Conjugation of reduced glutathione to a wide number of exogenous and endogenous hydrophobic electrophiles.</text>
</comment>
<accession>A0A1S3I9I0</accession>
<dbReference type="Gene3D" id="1.20.1050.10">
    <property type="match status" value="1"/>
</dbReference>
<dbReference type="GO" id="GO:0004364">
    <property type="term" value="F:glutathione transferase activity"/>
    <property type="evidence" value="ECO:0007669"/>
    <property type="project" value="UniProtKB-EC"/>
</dbReference>
<dbReference type="SUPFAM" id="SSF52833">
    <property type="entry name" value="Thioredoxin-like"/>
    <property type="match status" value="1"/>
</dbReference>
<feature type="domain" description="GST N-terminal" evidence="8">
    <location>
        <begin position="140"/>
        <end position="227"/>
    </location>
</feature>
<comment type="function">
    <text evidence="1">GST isoenzymes appear to play a central role in the parasite detoxification system. Other functions are also suspected including a role in increasing the solubility of haematin in the parasite gut.</text>
</comment>
<dbReference type="Gene3D" id="3.40.30.10">
    <property type="entry name" value="Glutaredoxin"/>
    <property type="match status" value="1"/>
</dbReference>
<evidence type="ECO:0000256" key="2">
    <source>
        <dbReference type="ARBA" id="ARBA00003701"/>
    </source>
</evidence>
<dbReference type="FunFam" id="1.20.1050.10:FF:000003">
    <property type="entry name" value="Glutathione S-transferase 2"/>
    <property type="match status" value="1"/>
</dbReference>
<evidence type="ECO:0000256" key="4">
    <source>
        <dbReference type="ARBA" id="ARBA00011738"/>
    </source>
</evidence>
<keyword evidence="6" id="KW-0808">Transferase</keyword>
<comment type="catalytic activity">
    <reaction evidence="7">
        <text>RX + glutathione = an S-substituted glutathione + a halide anion + H(+)</text>
        <dbReference type="Rhea" id="RHEA:16437"/>
        <dbReference type="ChEBI" id="CHEBI:15378"/>
        <dbReference type="ChEBI" id="CHEBI:16042"/>
        <dbReference type="ChEBI" id="CHEBI:17792"/>
        <dbReference type="ChEBI" id="CHEBI:57925"/>
        <dbReference type="ChEBI" id="CHEBI:90779"/>
        <dbReference type="EC" id="2.5.1.18"/>
    </reaction>
</comment>
<dbReference type="Proteomes" id="UP000085678">
    <property type="component" value="Unplaced"/>
</dbReference>
<feature type="domain" description="GST C-terminal" evidence="9">
    <location>
        <begin position="229"/>
        <end position="352"/>
    </location>
</feature>
<dbReference type="Pfam" id="PF14497">
    <property type="entry name" value="GST_C_3"/>
    <property type="match status" value="1"/>
</dbReference>
<name>A0A1S3I9I0_LINAN</name>
<reference evidence="11" key="1">
    <citation type="submission" date="2025-08" db="UniProtKB">
        <authorList>
            <consortium name="RefSeq"/>
        </authorList>
    </citation>
    <scope>IDENTIFICATION</scope>
    <source>
        <tissue evidence="11">Gonads</tissue>
    </source>
</reference>
<gene>
    <name evidence="11" type="primary">LOC106162241</name>
</gene>
<dbReference type="AlphaFoldDB" id="A0A1S3I9I0"/>
<dbReference type="PANTHER" id="PTHR11571">
    <property type="entry name" value="GLUTATHIONE S-TRANSFERASE"/>
    <property type="match status" value="1"/>
</dbReference>
<dbReference type="GO" id="GO:0006749">
    <property type="term" value="P:glutathione metabolic process"/>
    <property type="evidence" value="ECO:0007669"/>
    <property type="project" value="TreeGrafter"/>
</dbReference>
<dbReference type="InterPro" id="IPR004046">
    <property type="entry name" value="GST_C"/>
</dbReference>
<evidence type="ECO:0000256" key="5">
    <source>
        <dbReference type="ARBA" id="ARBA00012452"/>
    </source>
</evidence>
<dbReference type="SFLD" id="SFLDG00363">
    <property type="entry name" value="AMPS_(cytGST):_Alpha-__Mu-__Pi"/>
    <property type="match status" value="1"/>
</dbReference>
<comment type="similarity">
    <text evidence="3">Belongs to the GST superfamily. Mu family.</text>
</comment>
<dbReference type="InParanoid" id="A0A1S3I9I0"/>
<dbReference type="InterPro" id="IPR036249">
    <property type="entry name" value="Thioredoxin-like_sf"/>
</dbReference>
<evidence type="ECO:0000313" key="11">
    <source>
        <dbReference type="RefSeq" id="XP_013394912.2"/>
    </source>
</evidence>
<dbReference type="InterPro" id="IPR004045">
    <property type="entry name" value="Glutathione_S-Trfase_N"/>
</dbReference>
<dbReference type="Pfam" id="PF02798">
    <property type="entry name" value="GST_N"/>
    <property type="match status" value="1"/>
</dbReference>
<dbReference type="InterPro" id="IPR040079">
    <property type="entry name" value="Glutathione_S-Trfase"/>
</dbReference>
<dbReference type="SFLD" id="SFLDG01205">
    <property type="entry name" value="AMPS.1"/>
    <property type="match status" value="1"/>
</dbReference>
<evidence type="ECO:0000259" key="8">
    <source>
        <dbReference type="PROSITE" id="PS50404"/>
    </source>
</evidence>
<dbReference type="KEGG" id="lak:106162241"/>
<evidence type="ECO:0000313" key="10">
    <source>
        <dbReference type="Proteomes" id="UP000085678"/>
    </source>
</evidence>
<evidence type="ECO:0000256" key="1">
    <source>
        <dbReference type="ARBA" id="ARBA00002446"/>
    </source>
</evidence>
<sequence>MTFIILVSYWHVARQWVKMRVHFPVAAHSARRETGAQTPQFYKDQFSLRRYTDRFLHHASSTRILEHKRASSAYPPYVGLCRGGGEGETLSAPVFNKDDWLTDKANLGVPFPNASGTVSIDQQGASCHAETVYRQIFFTMPAVLGYWNIRGLAQPIRLMLAYAGEEVEEKRYQMGPAPEFNKDEWLTDKAKLGVPFPNIPYYKDGDTIIVQSRAIMMHLARKHNLYGSTESERIRADVLASQLGDNLMGFVRVCLSTRMFKADFKAKKEEFLKGLPDTLKSYSDFLGDNPWCAGKSITYADFGLYELLDWFRRFEPGCLDKLPNLVAFCNNFEALPAMKKYMSSAQFLKDPILNPFADWGV</sequence>
<organism evidence="10 11">
    <name type="scientific">Lingula anatina</name>
    <name type="common">Brachiopod</name>
    <name type="synonym">Lingula unguis</name>
    <dbReference type="NCBI Taxonomy" id="7574"/>
    <lineage>
        <taxon>Eukaryota</taxon>
        <taxon>Metazoa</taxon>
        <taxon>Spiralia</taxon>
        <taxon>Lophotrochozoa</taxon>
        <taxon>Brachiopoda</taxon>
        <taxon>Linguliformea</taxon>
        <taxon>Lingulata</taxon>
        <taxon>Lingulida</taxon>
        <taxon>Linguloidea</taxon>
        <taxon>Lingulidae</taxon>
        <taxon>Lingula</taxon>
    </lineage>
</organism>
<dbReference type="InterPro" id="IPR036282">
    <property type="entry name" value="Glutathione-S-Trfase_C_sf"/>
</dbReference>
<dbReference type="RefSeq" id="XP_013394912.2">
    <property type="nucleotide sequence ID" value="XM_013539458.2"/>
</dbReference>
<dbReference type="PANTHER" id="PTHR11571:SF222">
    <property type="entry name" value="GLUTATHIONE TRANSFERASE"/>
    <property type="match status" value="1"/>
</dbReference>
<dbReference type="STRING" id="7574.A0A1S3I9I0"/>
<proteinExistence type="inferred from homology"/>
<dbReference type="PRINTS" id="PR01267">
    <property type="entry name" value="GSTRNSFRASEM"/>
</dbReference>
<comment type="subunit">
    <text evidence="4">Homodimer.</text>
</comment>
<dbReference type="OrthoDB" id="4951845at2759"/>